<reference evidence="1" key="2">
    <citation type="submission" date="2021-01" db="EMBL/GenBank/DDBJ databases">
        <authorList>
            <person name="Schikora-Tamarit M.A."/>
        </authorList>
    </citation>
    <scope>NUCLEOTIDE SEQUENCE</scope>
    <source>
        <strain evidence="1">CBS2887</strain>
    </source>
</reference>
<gene>
    <name evidence="1" type="ORF">WICPIJ_005649</name>
</gene>
<keyword evidence="2" id="KW-1185">Reference proteome</keyword>
<reference evidence="1" key="1">
    <citation type="journal article" date="2021" name="Open Biol.">
        <title>Shared evolutionary footprints suggest mitochondrial oxidative damage underlies multiple complex I losses in fungi.</title>
        <authorList>
            <person name="Schikora-Tamarit M.A."/>
            <person name="Marcet-Houben M."/>
            <person name="Nosek J."/>
            <person name="Gabaldon T."/>
        </authorList>
    </citation>
    <scope>NUCLEOTIDE SEQUENCE</scope>
    <source>
        <strain evidence="1">CBS2887</strain>
    </source>
</reference>
<evidence type="ECO:0000313" key="2">
    <source>
        <dbReference type="Proteomes" id="UP000774326"/>
    </source>
</evidence>
<organism evidence="1 2">
    <name type="scientific">Wickerhamomyces pijperi</name>
    <name type="common">Yeast</name>
    <name type="synonym">Pichia pijperi</name>
    <dbReference type="NCBI Taxonomy" id="599730"/>
    <lineage>
        <taxon>Eukaryota</taxon>
        <taxon>Fungi</taxon>
        <taxon>Dikarya</taxon>
        <taxon>Ascomycota</taxon>
        <taxon>Saccharomycotina</taxon>
        <taxon>Saccharomycetes</taxon>
        <taxon>Phaffomycetales</taxon>
        <taxon>Wickerhamomycetaceae</taxon>
        <taxon>Wickerhamomyces</taxon>
    </lineage>
</organism>
<sequence length="140" mass="15709">MEFFLIMITTVRGGDNGIVQFVPAAVSKDRWNLIVVNVQLLQRIRQFVGVDNCGAVRQVVVTIIRVRRRQITNKIKSLNLVSPNLKAKDNSEVKFHSSFLGIVTMLVSIVDLSKIEGDLDFQIEGEFGLMALANFKMESV</sequence>
<proteinExistence type="predicted"/>
<name>A0A9P8Q3M5_WICPI</name>
<dbReference type="AlphaFoldDB" id="A0A9P8Q3M5"/>
<dbReference type="Proteomes" id="UP000774326">
    <property type="component" value="Unassembled WGS sequence"/>
</dbReference>
<evidence type="ECO:0000313" key="1">
    <source>
        <dbReference type="EMBL" id="KAH3683377.1"/>
    </source>
</evidence>
<comment type="caution">
    <text evidence="1">The sequence shown here is derived from an EMBL/GenBank/DDBJ whole genome shotgun (WGS) entry which is preliminary data.</text>
</comment>
<accession>A0A9P8Q3M5</accession>
<protein>
    <submittedName>
        <fullName evidence="1">Uncharacterized protein</fullName>
    </submittedName>
</protein>
<dbReference type="EMBL" id="JAEUBG010003146">
    <property type="protein sequence ID" value="KAH3683377.1"/>
    <property type="molecule type" value="Genomic_DNA"/>
</dbReference>